<evidence type="ECO:0000256" key="10">
    <source>
        <dbReference type="SAM" id="SignalP"/>
    </source>
</evidence>
<dbReference type="GO" id="GO:0005886">
    <property type="term" value="C:plasma membrane"/>
    <property type="evidence" value="ECO:0007669"/>
    <property type="project" value="UniProtKB-SubCell"/>
</dbReference>
<dbReference type="Pfam" id="PF04234">
    <property type="entry name" value="CopC"/>
    <property type="match status" value="1"/>
</dbReference>
<dbReference type="GO" id="GO:0046688">
    <property type="term" value="P:response to copper ion"/>
    <property type="evidence" value="ECO:0007669"/>
    <property type="project" value="InterPro"/>
</dbReference>
<dbReference type="PANTHER" id="PTHR34820:SF4">
    <property type="entry name" value="INNER MEMBRANE PROTEIN YEBZ"/>
    <property type="match status" value="1"/>
</dbReference>
<proteinExistence type="predicted"/>
<dbReference type="InterPro" id="IPR007348">
    <property type="entry name" value="CopC_dom"/>
</dbReference>
<organism evidence="13 14">
    <name type="scientific">Saccharomonospora marina XMU15</name>
    <dbReference type="NCBI Taxonomy" id="882083"/>
    <lineage>
        <taxon>Bacteria</taxon>
        <taxon>Bacillati</taxon>
        <taxon>Actinomycetota</taxon>
        <taxon>Actinomycetes</taxon>
        <taxon>Pseudonocardiales</taxon>
        <taxon>Pseudonocardiaceae</taxon>
        <taxon>Saccharomonospora</taxon>
    </lineage>
</organism>
<evidence type="ECO:0000256" key="6">
    <source>
        <dbReference type="ARBA" id="ARBA00022989"/>
    </source>
</evidence>
<keyword evidence="4" id="KW-0479">Metal-binding</keyword>
<protein>
    <submittedName>
        <fullName evidence="13">Putative copper export protein</fullName>
    </submittedName>
</protein>
<name>H5X8Z8_9PSEU</name>
<comment type="subcellular location">
    <subcellularLocation>
        <location evidence="1">Cell membrane</location>
        <topology evidence="1">Multi-pass membrane protein</topology>
    </subcellularLocation>
</comment>
<dbReference type="HOGENOM" id="CLU_023176_0_0_11"/>
<feature type="transmembrane region" description="Helical" evidence="9">
    <location>
        <begin position="420"/>
        <end position="441"/>
    </location>
</feature>
<feature type="domain" description="CopC" evidence="11">
    <location>
        <begin position="29"/>
        <end position="123"/>
    </location>
</feature>
<keyword evidence="14" id="KW-1185">Reference proteome</keyword>
<dbReference type="EMBL" id="CM001439">
    <property type="protein sequence ID" value="EHR53601.1"/>
    <property type="molecule type" value="Genomic_DNA"/>
</dbReference>
<evidence type="ECO:0000259" key="12">
    <source>
        <dbReference type="Pfam" id="PF05425"/>
    </source>
</evidence>
<dbReference type="GO" id="GO:0042597">
    <property type="term" value="C:periplasmic space"/>
    <property type="evidence" value="ECO:0007669"/>
    <property type="project" value="InterPro"/>
</dbReference>
<evidence type="ECO:0000313" key="14">
    <source>
        <dbReference type="Proteomes" id="UP000004926"/>
    </source>
</evidence>
<reference evidence="13 14" key="1">
    <citation type="journal article" date="2012" name="Stand. Genomic Sci.">
        <title>Genome sequence of the ocean sediment bacterium Saccharomonospora marina type strain (XMU15(T)).</title>
        <authorList>
            <person name="Klenk H.P."/>
            <person name="Lu M."/>
            <person name="Lucas S."/>
            <person name="Lapidus A."/>
            <person name="Copeland A."/>
            <person name="Pitluck S."/>
            <person name="Goodwin L.A."/>
            <person name="Han C."/>
            <person name="Tapia R."/>
            <person name="Brambilla E.M."/>
            <person name="Potter G."/>
            <person name="Land M."/>
            <person name="Ivanova N."/>
            <person name="Rohde M."/>
            <person name="Goker M."/>
            <person name="Detter J.C."/>
            <person name="Li W.J."/>
            <person name="Kyrpides N.C."/>
            <person name="Woyke T."/>
        </authorList>
    </citation>
    <scope>NUCLEOTIDE SEQUENCE [LARGE SCALE GENOMIC DNA]</scope>
    <source>
        <strain evidence="13 14">XMU15</strain>
    </source>
</reference>
<dbReference type="GO" id="GO:0006825">
    <property type="term" value="P:copper ion transport"/>
    <property type="evidence" value="ECO:0007669"/>
    <property type="project" value="InterPro"/>
</dbReference>
<dbReference type="eggNOG" id="COG1276">
    <property type="taxonomic scope" value="Bacteria"/>
</dbReference>
<dbReference type="RefSeq" id="WP_009156975.1">
    <property type="nucleotide sequence ID" value="NZ_CM001439.1"/>
</dbReference>
<feature type="transmembrane region" description="Helical" evidence="9">
    <location>
        <begin position="225"/>
        <end position="243"/>
    </location>
</feature>
<dbReference type="SUPFAM" id="SSF81296">
    <property type="entry name" value="E set domains"/>
    <property type="match status" value="1"/>
</dbReference>
<dbReference type="eggNOG" id="COG2372">
    <property type="taxonomic scope" value="Bacteria"/>
</dbReference>
<dbReference type="InterPro" id="IPR008457">
    <property type="entry name" value="Cu-R_CopD_dom"/>
</dbReference>
<dbReference type="STRING" id="882083.SacmaDRAFT_5485"/>
<evidence type="ECO:0000256" key="3">
    <source>
        <dbReference type="ARBA" id="ARBA00022692"/>
    </source>
</evidence>
<keyword evidence="7" id="KW-0186">Copper</keyword>
<evidence type="ECO:0000256" key="5">
    <source>
        <dbReference type="ARBA" id="ARBA00022729"/>
    </source>
</evidence>
<feature type="signal peptide" evidence="10">
    <location>
        <begin position="1"/>
        <end position="21"/>
    </location>
</feature>
<gene>
    <name evidence="13" type="ORF">SacmaDRAFT_5485</name>
</gene>
<dbReference type="InterPro" id="IPR014756">
    <property type="entry name" value="Ig_E-set"/>
</dbReference>
<feature type="transmembrane region" description="Helical" evidence="9">
    <location>
        <begin position="154"/>
        <end position="174"/>
    </location>
</feature>
<keyword evidence="2" id="KW-1003">Cell membrane</keyword>
<sequence>MLSRLASAIVALGIIVVTALAAAPPAVAHAVLIDSTPGNWELLANPPRQVTLRFSEPVDVGLAQVRLIGPDGSEVDGVSTPRASGADAVSVTLPSLRRGTHTVSYRVVSADTHPVRGALSFSVGQVTGGASEQPTGQSGGAGTQATVLYGGTRWVTFAGLALLVGTAFFAAVCWPGGAARTGVRRLLWVGLASLGVATVGALPAYTAYTGGSLGSTLSSRMGVLLLVRLGMLALLSAALYYLGRRAPTTEYPASAAARAGAVLAVGTALALTVSLGNHSATGGQVALAVPMDTVHLLAMAVWLGGLVALLAVLLRSGDVLGMRVAMPRFSRLALVCVAVLTATGAYQAWRQVGSPSALLSTTYGGVLVTKIGVIAVLLAFGLLARNWVRGHYAFAVVTISDKRRARRGPAEQEIRRFRRLVAVETTLAAVVLGVTASLVSVEPARAELERVRAAPTVPQRTGPVNEIVPFDAGGERGRGRLAVTVTPGAVGRNEVHLSVLDPAGRPMDVEQLSAELSLADGSVGPLPVELRYFSPGHFIAAAATVPMPGQWELAVAVRTSEVDQDVVRIPVGAR</sequence>
<dbReference type="InterPro" id="IPR014755">
    <property type="entry name" value="Cu-Rt/internalin_Ig-like"/>
</dbReference>
<feature type="transmembrane region" description="Helical" evidence="9">
    <location>
        <begin position="329"/>
        <end position="349"/>
    </location>
</feature>
<evidence type="ECO:0000256" key="4">
    <source>
        <dbReference type="ARBA" id="ARBA00022723"/>
    </source>
</evidence>
<evidence type="ECO:0000256" key="9">
    <source>
        <dbReference type="SAM" id="Phobius"/>
    </source>
</evidence>
<feature type="chain" id="PRO_5038936363" evidence="10">
    <location>
        <begin position="22"/>
        <end position="574"/>
    </location>
</feature>
<keyword evidence="5 10" id="KW-0732">Signal</keyword>
<dbReference type="Gene3D" id="2.60.40.1220">
    <property type="match status" value="1"/>
</dbReference>
<evidence type="ECO:0000256" key="7">
    <source>
        <dbReference type="ARBA" id="ARBA00023008"/>
    </source>
</evidence>
<keyword evidence="8 9" id="KW-0472">Membrane</keyword>
<dbReference type="Pfam" id="PF05425">
    <property type="entry name" value="CopD"/>
    <property type="match status" value="1"/>
</dbReference>
<dbReference type="Proteomes" id="UP000004926">
    <property type="component" value="Chromosome"/>
</dbReference>
<dbReference type="GO" id="GO:0005507">
    <property type="term" value="F:copper ion binding"/>
    <property type="evidence" value="ECO:0007669"/>
    <property type="project" value="InterPro"/>
</dbReference>
<evidence type="ECO:0000256" key="2">
    <source>
        <dbReference type="ARBA" id="ARBA00022475"/>
    </source>
</evidence>
<dbReference type="InterPro" id="IPR032694">
    <property type="entry name" value="CopC/D"/>
</dbReference>
<feature type="domain" description="Copper resistance protein D" evidence="12">
    <location>
        <begin position="325"/>
        <end position="438"/>
    </location>
</feature>
<keyword evidence="3 9" id="KW-0812">Transmembrane</keyword>
<feature type="transmembrane region" description="Helical" evidence="9">
    <location>
        <begin position="255"/>
        <end position="276"/>
    </location>
</feature>
<evidence type="ECO:0000259" key="11">
    <source>
        <dbReference type="Pfam" id="PF04234"/>
    </source>
</evidence>
<feature type="transmembrane region" description="Helical" evidence="9">
    <location>
        <begin position="296"/>
        <end position="317"/>
    </location>
</feature>
<evidence type="ECO:0000313" key="13">
    <source>
        <dbReference type="EMBL" id="EHR53601.1"/>
    </source>
</evidence>
<evidence type="ECO:0000256" key="1">
    <source>
        <dbReference type="ARBA" id="ARBA00004651"/>
    </source>
</evidence>
<evidence type="ECO:0000256" key="8">
    <source>
        <dbReference type="ARBA" id="ARBA00023136"/>
    </source>
</evidence>
<accession>H5X8Z8</accession>
<feature type="transmembrane region" description="Helical" evidence="9">
    <location>
        <begin position="186"/>
        <end position="205"/>
    </location>
</feature>
<dbReference type="AlphaFoldDB" id="H5X8Z8"/>
<feature type="transmembrane region" description="Helical" evidence="9">
    <location>
        <begin position="361"/>
        <end position="384"/>
    </location>
</feature>
<dbReference type="PANTHER" id="PTHR34820">
    <property type="entry name" value="INNER MEMBRANE PROTEIN YEBZ"/>
    <property type="match status" value="1"/>
</dbReference>
<keyword evidence="6 9" id="KW-1133">Transmembrane helix</keyword>